<evidence type="ECO:0000313" key="1">
    <source>
        <dbReference type="Proteomes" id="UP000515160"/>
    </source>
</evidence>
<proteinExistence type="predicted"/>
<dbReference type="RefSeq" id="XP_034097711.1">
    <property type="nucleotide sequence ID" value="XM_034241820.2"/>
</dbReference>
<accession>A0A6P8W240</accession>
<dbReference type="OrthoDB" id="7871903at2759"/>
<protein>
    <submittedName>
        <fullName evidence="2">Uncharacterized protein LOC117563466</fullName>
    </submittedName>
</protein>
<keyword evidence="1" id="KW-1185">Reference proteome</keyword>
<reference evidence="2" key="1">
    <citation type="submission" date="2025-08" db="UniProtKB">
        <authorList>
            <consortium name="RefSeq"/>
        </authorList>
    </citation>
    <scope>IDENTIFICATION</scope>
    <source>
        <strain evidence="2">15112-1751.03</strain>
        <tissue evidence="2">Whole Adult</tissue>
    </source>
</reference>
<dbReference type="AlphaFoldDB" id="A0A6P8W240"/>
<organism evidence="1 2">
    <name type="scientific">Drosophila albomicans</name>
    <name type="common">Fruit fly</name>
    <dbReference type="NCBI Taxonomy" id="7291"/>
    <lineage>
        <taxon>Eukaryota</taxon>
        <taxon>Metazoa</taxon>
        <taxon>Ecdysozoa</taxon>
        <taxon>Arthropoda</taxon>
        <taxon>Hexapoda</taxon>
        <taxon>Insecta</taxon>
        <taxon>Pterygota</taxon>
        <taxon>Neoptera</taxon>
        <taxon>Endopterygota</taxon>
        <taxon>Diptera</taxon>
        <taxon>Brachycera</taxon>
        <taxon>Muscomorpha</taxon>
        <taxon>Ephydroidea</taxon>
        <taxon>Drosophilidae</taxon>
        <taxon>Drosophila</taxon>
    </lineage>
</organism>
<sequence length="121" mass="12857">MLISRNYHITSLQTLIFSIVLIKLVASSRITVIADANNPDFESDARKTPATSAPSFIQLVIMRLIYGIASTIGVEDRLEDTFNGAFIPPNADDGLLGFGGGGGDSEGDGFLGGIFEGDDYL</sequence>
<evidence type="ECO:0000313" key="2">
    <source>
        <dbReference type="RefSeq" id="XP_034097711.1"/>
    </source>
</evidence>
<name>A0A6P8W240_DROAB</name>
<gene>
    <name evidence="2" type="primary">LOC117563466</name>
</gene>
<dbReference type="GeneID" id="117563466"/>
<dbReference type="Proteomes" id="UP000515160">
    <property type="component" value="Chromosome 2L"/>
</dbReference>